<evidence type="ECO:0000256" key="11">
    <source>
        <dbReference type="ARBA" id="ARBA00023136"/>
    </source>
</evidence>
<gene>
    <name evidence="14" type="primary">rcsC_173</name>
    <name evidence="14" type="ORF">SDC9_80786</name>
</gene>
<evidence type="ECO:0000259" key="13">
    <source>
        <dbReference type="PROSITE" id="PS50109"/>
    </source>
</evidence>
<dbReference type="InterPro" id="IPR036097">
    <property type="entry name" value="HisK_dim/P_sf"/>
</dbReference>
<dbReference type="PANTHER" id="PTHR43711">
    <property type="entry name" value="TWO-COMPONENT HISTIDINE KINASE"/>
    <property type="match status" value="1"/>
</dbReference>
<dbReference type="SMART" id="SM00387">
    <property type="entry name" value="HATPase_c"/>
    <property type="match status" value="1"/>
</dbReference>
<organism evidence="14">
    <name type="scientific">bioreactor metagenome</name>
    <dbReference type="NCBI Taxonomy" id="1076179"/>
    <lineage>
        <taxon>unclassified sequences</taxon>
        <taxon>metagenomes</taxon>
        <taxon>ecological metagenomes</taxon>
    </lineage>
</organism>
<feature type="transmembrane region" description="Helical" evidence="12">
    <location>
        <begin position="12"/>
        <end position="32"/>
    </location>
</feature>
<reference evidence="14" key="1">
    <citation type="submission" date="2019-08" db="EMBL/GenBank/DDBJ databases">
        <authorList>
            <person name="Kucharzyk K."/>
            <person name="Murdoch R.W."/>
            <person name="Higgins S."/>
            <person name="Loffler F."/>
        </authorList>
    </citation>
    <scope>NUCLEOTIDE SEQUENCE</scope>
</reference>
<dbReference type="SMART" id="SM00388">
    <property type="entry name" value="HisKA"/>
    <property type="match status" value="1"/>
</dbReference>
<dbReference type="SUPFAM" id="SSF47384">
    <property type="entry name" value="Homodimeric domain of signal transducing histidine kinase"/>
    <property type="match status" value="1"/>
</dbReference>
<protein>
    <recommendedName>
        <fullName evidence="3">histidine kinase</fullName>
        <ecNumber evidence="3">2.7.13.3</ecNumber>
    </recommendedName>
</protein>
<comment type="subcellular location">
    <subcellularLocation>
        <location evidence="2">Cell membrane</location>
    </subcellularLocation>
</comment>
<evidence type="ECO:0000256" key="3">
    <source>
        <dbReference type="ARBA" id="ARBA00012438"/>
    </source>
</evidence>
<dbReference type="Gene3D" id="3.30.565.10">
    <property type="entry name" value="Histidine kinase-like ATPase, C-terminal domain"/>
    <property type="match status" value="1"/>
</dbReference>
<dbReference type="FunFam" id="1.10.287.130:FF:000001">
    <property type="entry name" value="Two-component sensor histidine kinase"/>
    <property type="match status" value="1"/>
</dbReference>
<keyword evidence="8 14" id="KW-0418">Kinase</keyword>
<dbReference type="InterPro" id="IPR003661">
    <property type="entry name" value="HisK_dim/P_dom"/>
</dbReference>
<dbReference type="Pfam" id="PF00512">
    <property type="entry name" value="HisKA"/>
    <property type="match status" value="1"/>
</dbReference>
<evidence type="ECO:0000313" key="14">
    <source>
        <dbReference type="EMBL" id="MPM34204.1"/>
    </source>
</evidence>
<feature type="domain" description="Histidine kinase" evidence="13">
    <location>
        <begin position="343"/>
        <end position="561"/>
    </location>
</feature>
<dbReference type="GO" id="GO:0005524">
    <property type="term" value="F:ATP binding"/>
    <property type="evidence" value="ECO:0007669"/>
    <property type="project" value="UniProtKB-KW"/>
</dbReference>
<dbReference type="AlphaFoldDB" id="A0A644Z806"/>
<dbReference type="FunFam" id="3.30.565.10:FF:000023">
    <property type="entry name" value="PAS domain-containing sensor histidine kinase"/>
    <property type="match status" value="1"/>
</dbReference>
<dbReference type="CDD" id="cd00082">
    <property type="entry name" value="HisKA"/>
    <property type="match status" value="1"/>
</dbReference>
<evidence type="ECO:0000256" key="5">
    <source>
        <dbReference type="ARBA" id="ARBA00022553"/>
    </source>
</evidence>
<sequence length="564" mass="64946">MAKRPGINTRLLMMFSYTGVILATLLLTILVLQQRQAKMIQNESRTGYENDVKNFINLQSNIMTQVVVDYTFWDEFSQIMEKGFTKEWYDHNLSSMIVSYDLDYLAIYDKELFIRHEHSLHHVPSTRLIPNEVLVELAEKKILHCFVKTEFGFMEVAAASIHPVSDKNRESTSPRGFLIIGKLWNENYAGILAQNLNSEVSFIDPANLQNQKRSDYLLTSYYPLYDWKGTKIGGAWISKQNPLYKLYRDSSVYMIIVLILSLVFLFITLRYSLNQWVAKPLLLVEKILRNEKDTDIETLKMAPGEFSQIAELFKKYKLQKEELKTAKESAEKADMLKTQFISNMSHEIRTPMNGIIGFTELLKDNTLDQEQKAQYIGIIQTSGERMMGIINDLINISKLESGQESISLAPVSLIDISNNLTTFYRPETEKKELTLELEVQSNKEDVVLYTDREKLYAILSNLIKNAIKYSNTGTIRFGYTREEDNIVFHVKDQGIGIEYEMQSQIFERFVQGEPFLKKNYDGVGLGLAIAKAYTELLGGEIWLESEPGKGSAFYFSIPYYQMSS</sequence>
<keyword evidence="11 12" id="KW-0472">Membrane</keyword>
<comment type="catalytic activity">
    <reaction evidence="1">
        <text>ATP + protein L-histidine = ADP + protein N-phospho-L-histidine.</text>
        <dbReference type="EC" id="2.7.13.3"/>
    </reaction>
</comment>
<evidence type="ECO:0000256" key="10">
    <source>
        <dbReference type="ARBA" id="ARBA00023012"/>
    </source>
</evidence>
<dbReference type="GO" id="GO:0000155">
    <property type="term" value="F:phosphorelay sensor kinase activity"/>
    <property type="evidence" value="ECO:0007669"/>
    <property type="project" value="InterPro"/>
</dbReference>
<evidence type="ECO:0000256" key="6">
    <source>
        <dbReference type="ARBA" id="ARBA00022679"/>
    </source>
</evidence>
<evidence type="ECO:0000256" key="12">
    <source>
        <dbReference type="SAM" id="Phobius"/>
    </source>
</evidence>
<dbReference type="SUPFAM" id="SSF55874">
    <property type="entry name" value="ATPase domain of HSP90 chaperone/DNA topoisomerase II/histidine kinase"/>
    <property type="match status" value="1"/>
</dbReference>
<dbReference type="InterPro" id="IPR004358">
    <property type="entry name" value="Sig_transdc_His_kin-like_C"/>
</dbReference>
<proteinExistence type="predicted"/>
<evidence type="ECO:0000256" key="1">
    <source>
        <dbReference type="ARBA" id="ARBA00000085"/>
    </source>
</evidence>
<dbReference type="Pfam" id="PF05228">
    <property type="entry name" value="CHASE4"/>
    <property type="match status" value="1"/>
</dbReference>
<evidence type="ECO:0000256" key="2">
    <source>
        <dbReference type="ARBA" id="ARBA00004236"/>
    </source>
</evidence>
<dbReference type="PRINTS" id="PR00344">
    <property type="entry name" value="BCTRLSENSOR"/>
</dbReference>
<keyword evidence="6 14" id="KW-0808">Transferase</keyword>
<dbReference type="InterPro" id="IPR050736">
    <property type="entry name" value="Sensor_HK_Regulatory"/>
</dbReference>
<keyword evidence="7" id="KW-0547">Nucleotide-binding</keyword>
<dbReference type="PANTHER" id="PTHR43711:SF31">
    <property type="entry name" value="HISTIDINE KINASE"/>
    <property type="match status" value="1"/>
</dbReference>
<accession>A0A644Z806</accession>
<evidence type="ECO:0000256" key="4">
    <source>
        <dbReference type="ARBA" id="ARBA00022475"/>
    </source>
</evidence>
<keyword evidence="5" id="KW-0597">Phosphoprotein</keyword>
<keyword evidence="12" id="KW-1133">Transmembrane helix</keyword>
<dbReference type="PROSITE" id="PS50109">
    <property type="entry name" value="HIS_KIN"/>
    <property type="match status" value="1"/>
</dbReference>
<keyword evidence="12" id="KW-0812">Transmembrane</keyword>
<dbReference type="InterPro" id="IPR036890">
    <property type="entry name" value="HATPase_C_sf"/>
</dbReference>
<dbReference type="GO" id="GO:0005886">
    <property type="term" value="C:plasma membrane"/>
    <property type="evidence" value="ECO:0007669"/>
    <property type="project" value="UniProtKB-SubCell"/>
</dbReference>
<evidence type="ECO:0000256" key="7">
    <source>
        <dbReference type="ARBA" id="ARBA00022741"/>
    </source>
</evidence>
<dbReference type="InterPro" id="IPR003594">
    <property type="entry name" value="HATPase_dom"/>
</dbReference>
<evidence type="ECO:0000256" key="8">
    <source>
        <dbReference type="ARBA" id="ARBA00022777"/>
    </source>
</evidence>
<keyword evidence="9" id="KW-0067">ATP-binding</keyword>
<dbReference type="InterPro" id="IPR005467">
    <property type="entry name" value="His_kinase_dom"/>
</dbReference>
<dbReference type="InterPro" id="IPR007892">
    <property type="entry name" value="CHASE4"/>
</dbReference>
<name>A0A644Z806_9ZZZZ</name>
<comment type="caution">
    <text evidence="14">The sequence shown here is derived from an EMBL/GenBank/DDBJ whole genome shotgun (WGS) entry which is preliminary data.</text>
</comment>
<dbReference type="EMBL" id="VSSQ01006903">
    <property type="protein sequence ID" value="MPM34204.1"/>
    <property type="molecule type" value="Genomic_DNA"/>
</dbReference>
<evidence type="ECO:0000256" key="9">
    <source>
        <dbReference type="ARBA" id="ARBA00022840"/>
    </source>
</evidence>
<dbReference type="Pfam" id="PF02518">
    <property type="entry name" value="HATPase_c"/>
    <property type="match status" value="1"/>
</dbReference>
<keyword evidence="4" id="KW-1003">Cell membrane</keyword>
<dbReference type="Gene3D" id="1.10.287.130">
    <property type="match status" value="1"/>
</dbReference>
<dbReference type="EC" id="2.7.13.3" evidence="3"/>
<feature type="transmembrane region" description="Helical" evidence="12">
    <location>
        <begin position="252"/>
        <end position="273"/>
    </location>
</feature>
<keyword evidence="10" id="KW-0902">Two-component regulatory system</keyword>